<dbReference type="RefSeq" id="WP_182327712.1">
    <property type="nucleotide sequence ID" value="NZ_CP058554.1"/>
</dbReference>
<dbReference type="Pfam" id="PF05593">
    <property type="entry name" value="RHS_repeat"/>
    <property type="match status" value="1"/>
</dbReference>
<dbReference type="AlphaFoldDB" id="A0A7G5EGU7"/>
<dbReference type="NCBIfam" id="TIGR01643">
    <property type="entry name" value="YD_repeat_2x"/>
    <property type="match status" value="1"/>
</dbReference>
<gene>
    <name evidence="2" type="ORF">HS961_10495</name>
</gene>
<dbReference type="EMBL" id="CP058554">
    <property type="protein sequence ID" value="QMV73222.1"/>
    <property type="molecule type" value="Genomic_DNA"/>
</dbReference>
<protein>
    <submittedName>
        <fullName evidence="2">RHS repeat protein</fullName>
    </submittedName>
</protein>
<feature type="compositionally biased region" description="Polar residues" evidence="1">
    <location>
        <begin position="144"/>
        <end position="156"/>
    </location>
</feature>
<feature type="compositionally biased region" description="Polar residues" evidence="1">
    <location>
        <begin position="169"/>
        <end position="183"/>
    </location>
</feature>
<sequence length="240" mass="25644">MSRELSWDKAGHLTSMLWSGLQQGTGLPDMLDSLPEGSTAKSAGMAQLAKAPQTMLGELTSRQYHYDSLGQMVGIQTPVGMSRFAYDAAGRLTGADTPHAGQQRWKFYPAGNRLPVTGTVATSMAGEAITGELDETDRQRAQPRASSQANPVSRQQIGHGEYNPLQGRPEQTNGQQLSATQKWAGNRVGEHKSSDFSPLCVDAWSGALYGIEGFSGLCLGVVRSGFEKALMKAWPADGVG</sequence>
<evidence type="ECO:0000313" key="3">
    <source>
        <dbReference type="Proteomes" id="UP000515240"/>
    </source>
</evidence>
<evidence type="ECO:0000313" key="2">
    <source>
        <dbReference type="EMBL" id="QMV73222.1"/>
    </source>
</evidence>
<dbReference type="Proteomes" id="UP000515240">
    <property type="component" value="Chromosome"/>
</dbReference>
<dbReference type="InterPro" id="IPR006530">
    <property type="entry name" value="YD"/>
</dbReference>
<dbReference type="Gene3D" id="2.180.10.10">
    <property type="entry name" value="RHS repeat-associated core"/>
    <property type="match status" value="1"/>
</dbReference>
<dbReference type="KEGG" id="cpis:HS961_10495"/>
<organism evidence="2 3">
    <name type="scientific">Comamonas piscis</name>
    <dbReference type="NCBI Taxonomy" id="1562974"/>
    <lineage>
        <taxon>Bacteria</taxon>
        <taxon>Pseudomonadati</taxon>
        <taxon>Pseudomonadota</taxon>
        <taxon>Betaproteobacteria</taxon>
        <taxon>Burkholderiales</taxon>
        <taxon>Comamonadaceae</taxon>
        <taxon>Comamonas</taxon>
    </lineage>
</organism>
<keyword evidence="3" id="KW-1185">Reference proteome</keyword>
<reference evidence="2 3" key="1">
    <citation type="journal article" date="2020" name="G3 (Bethesda)">
        <title>CeMbio - The Caenorhabditis elegans Microbiome Resource.</title>
        <authorList>
            <person name="Dirksen P."/>
            <person name="Assie A."/>
            <person name="Zimmermann J."/>
            <person name="Zhang F."/>
            <person name="Tietje A.M."/>
            <person name="Marsh S.A."/>
            <person name="Felix M.A."/>
            <person name="Shapira M."/>
            <person name="Kaleta C."/>
            <person name="Schulenburg H."/>
            <person name="Samuel B."/>
        </authorList>
    </citation>
    <scope>NUCLEOTIDE SEQUENCE [LARGE SCALE GENOMIC DNA]</scope>
    <source>
        <strain evidence="2 3">BIGb0172</strain>
    </source>
</reference>
<feature type="region of interest" description="Disordered" evidence="1">
    <location>
        <begin position="132"/>
        <end position="194"/>
    </location>
</feature>
<dbReference type="InterPro" id="IPR031325">
    <property type="entry name" value="RHS_repeat"/>
</dbReference>
<proteinExistence type="predicted"/>
<accession>A0A7G5EGU7</accession>
<name>A0A7G5EGU7_9BURK</name>
<evidence type="ECO:0000256" key="1">
    <source>
        <dbReference type="SAM" id="MobiDB-lite"/>
    </source>
</evidence>